<sequence length="396" mass="44533">MTRLVILLLLASTVSVAEKLTELENEALQRNCGQNYRYRHKVINGDGPLDYPFAASVHVKSGILTSTVISPRHVILFNIFEFDKKTVRRYLFNDTEIKGTGYCIGEDWILPEEVNNMITVNLVGVQGGINIVSRVFVLGGCVEIDTYKPMIIELSRDFTYHSRGSICLPQKQEDIIDAYTREDVFYTVYGLGPKGDKLTSAEYLRKEECEKEHASWHQYVFCGKPVNESRGLCAGDFGGGAIANVDGRNTIFGVYAEGNVECGRDPAHHPEPEFIDLAKYTKSICRHTGVCVDFEEDSVTPGVYVPAIETEVTTEDPTTTTEYFEYTDDATEFAFTEQPYPEEVYTETPESANTVETIVAETFEKMLLNCSAEAQEQPKEIHIHIHLDKDATIHFD</sequence>
<dbReference type="InterPro" id="IPR043504">
    <property type="entry name" value="Peptidase_S1_PA_chymotrypsin"/>
</dbReference>
<dbReference type="Proteomes" id="UP000827892">
    <property type="component" value="Chromosome V"/>
</dbReference>
<reference evidence="2 3" key="1">
    <citation type="submission" date="2022-02" db="EMBL/GenBank/DDBJ databases">
        <title>Chromosome-level reference genomes for two strains of Caenorhabditis briggsae: an improved platform for comparative genomics.</title>
        <authorList>
            <person name="Stevens L."/>
            <person name="Andersen E.C."/>
        </authorList>
    </citation>
    <scope>NUCLEOTIDE SEQUENCE [LARGE SCALE GENOMIC DNA]</scope>
    <source>
        <strain evidence="2">QX1410_ONT</strain>
        <tissue evidence="2">Whole-organism</tissue>
    </source>
</reference>
<dbReference type="KEGG" id="cbr:CBG_21834"/>
<name>A0AAE9CXY2_CAEBR</name>
<dbReference type="PANTHER" id="PTHR22596:SF5">
    <property type="entry name" value="PEPTIDASE S1 DOMAIN-CONTAINING PROTEIN"/>
    <property type="match status" value="1"/>
</dbReference>
<dbReference type="InterPro" id="IPR005514">
    <property type="entry name" value="DUF316"/>
</dbReference>
<dbReference type="AlphaFoldDB" id="A0AAE9CXY2"/>
<evidence type="ECO:0000313" key="2">
    <source>
        <dbReference type="EMBL" id="ULT86791.1"/>
    </source>
</evidence>
<evidence type="ECO:0000313" key="3">
    <source>
        <dbReference type="Proteomes" id="UP000827892"/>
    </source>
</evidence>
<evidence type="ECO:0000256" key="1">
    <source>
        <dbReference type="SAM" id="SignalP"/>
    </source>
</evidence>
<dbReference type="EMBL" id="CP090895">
    <property type="protein sequence ID" value="ULT86791.1"/>
    <property type="molecule type" value="Genomic_DNA"/>
</dbReference>
<dbReference type="InterPro" id="IPR009003">
    <property type="entry name" value="Peptidase_S1_PA"/>
</dbReference>
<feature type="chain" id="PRO_5042000981" description="Peptidase S1 domain-containing protein" evidence="1">
    <location>
        <begin position="18"/>
        <end position="396"/>
    </location>
</feature>
<evidence type="ECO:0008006" key="4">
    <source>
        <dbReference type="Google" id="ProtNLM"/>
    </source>
</evidence>
<protein>
    <recommendedName>
        <fullName evidence="4">Peptidase S1 domain-containing protein</fullName>
    </recommendedName>
</protein>
<dbReference type="PANTHER" id="PTHR22596">
    <property type="entry name" value="TRYPSIN-LIKE PROTEASE PROTEIN 6"/>
    <property type="match status" value="1"/>
</dbReference>
<organism evidence="2 3">
    <name type="scientific">Caenorhabditis briggsae</name>
    <dbReference type="NCBI Taxonomy" id="6238"/>
    <lineage>
        <taxon>Eukaryota</taxon>
        <taxon>Metazoa</taxon>
        <taxon>Ecdysozoa</taxon>
        <taxon>Nematoda</taxon>
        <taxon>Chromadorea</taxon>
        <taxon>Rhabditida</taxon>
        <taxon>Rhabditina</taxon>
        <taxon>Rhabditomorpha</taxon>
        <taxon>Rhabditoidea</taxon>
        <taxon>Rhabditidae</taxon>
        <taxon>Peloderinae</taxon>
        <taxon>Caenorhabditis</taxon>
    </lineage>
</organism>
<dbReference type="OMA" id="ICRHTGV"/>
<proteinExistence type="predicted"/>
<dbReference type="SUPFAM" id="SSF50494">
    <property type="entry name" value="Trypsin-like serine proteases"/>
    <property type="match status" value="1"/>
</dbReference>
<gene>
    <name evidence="2" type="ORF">L3Y34_006482</name>
</gene>
<accession>A0AAE9CXY2</accession>
<dbReference type="Gene3D" id="2.40.10.10">
    <property type="entry name" value="Trypsin-like serine proteases"/>
    <property type="match status" value="1"/>
</dbReference>
<keyword evidence="1" id="KW-0732">Signal</keyword>
<dbReference type="Pfam" id="PF03761">
    <property type="entry name" value="DUF316"/>
    <property type="match status" value="1"/>
</dbReference>
<feature type="signal peptide" evidence="1">
    <location>
        <begin position="1"/>
        <end position="17"/>
    </location>
</feature>